<dbReference type="InterPro" id="IPR000073">
    <property type="entry name" value="AB_hydrolase_1"/>
</dbReference>
<dbReference type="InterPro" id="IPR000639">
    <property type="entry name" value="Epox_hydrolase-like"/>
</dbReference>
<evidence type="ECO:0000313" key="5">
    <source>
        <dbReference type="EMBL" id="KPJ00959.1"/>
    </source>
</evidence>
<dbReference type="GO" id="GO:0004301">
    <property type="term" value="F:epoxide hydrolase activity"/>
    <property type="evidence" value="ECO:0007669"/>
    <property type="project" value="UniProtKB-ARBA"/>
</dbReference>
<evidence type="ECO:0000259" key="4">
    <source>
        <dbReference type="Pfam" id="PF00561"/>
    </source>
</evidence>
<dbReference type="PANTHER" id="PTHR43329">
    <property type="entry name" value="EPOXIDE HYDROLASE"/>
    <property type="match status" value="1"/>
</dbReference>
<feature type="domain" description="AB hydrolase-1" evidence="4">
    <location>
        <begin position="1023"/>
        <end position="1265"/>
    </location>
</feature>
<accession>A0A194Q6F7</accession>
<feature type="region of interest" description="Disordered" evidence="3">
    <location>
        <begin position="188"/>
        <end position="225"/>
    </location>
</feature>
<evidence type="ECO:0000256" key="1">
    <source>
        <dbReference type="ARBA" id="ARBA00022801"/>
    </source>
</evidence>
<evidence type="ECO:0000256" key="3">
    <source>
        <dbReference type="SAM" id="MobiDB-lite"/>
    </source>
</evidence>
<dbReference type="InterPro" id="IPR029058">
    <property type="entry name" value="AB_hydrolase_fold"/>
</dbReference>
<dbReference type="SUPFAM" id="SSF53474">
    <property type="entry name" value="alpha/beta-Hydrolases"/>
    <property type="match status" value="3"/>
</dbReference>
<comment type="similarity">
    <text evidence="2">Belongs to the AB hydrolase superfamily. Epoxide hydrolase family.</text>
</comment>
<feature type="compositionally biased region" description="Basic and acidic residues" evidence="3">
    <location>
        <begin position="188"/>
        <end position="209"/>
    </location>
</feature>
<keyword evidence="1 5" id="KW-0378">Hydrolase</keyword>
<evidence type="ECO:0000313" key="6">
    <source>
        <dbReference type="Proteomes" id="UP000053268"/>
    </source>
</evidence>
<gene>
    <name evidence="5" type="ORF">RR46_05224</name>
</gene>
<reference evidence="5 6" key="1">
    <citation type="journal article" date="2015" name="Nat. Commun.">
        <title>Outbred genome sequencing and CRISPR/Cas9 gene editing in butterflies.</title>
        <authorList>
            <person name="Li X."/>
            <person name="Fan D."/>
            <person name="Zhang W."/>
            <person name="Liu G."/>
            <person name="Zhang L."/>
            <person name="Zhao L."/>
            <person name="Fang X."/>
            <person name="Chen L."/>
            <person name="Dong Y."/>
            <person name="Chen Y."/>
            <person name="Ding Y."/>
            <person name="Zhao R."/>
            <person name="Feng M."/>
            <person name="Zhu Y."/>
            <person name="Feng Y."/>
            <person name="Jiang X."/>
            <person name="Zhu D."/>
            <person name="Xiang H."/>
            <person name="Feng X."/>
            <person name="Li S."/>
            <person name="Wang J."/>
            <person name="Zhang G."/>
            <person name="Kronforst M.R."/>
            <person name="Wang W."/>
        </authorList>
    </citation>
    <scope>NUCLEOTIDE SEQUENCE [LARGE SCALE GENOMIC DNA]</scope>
    <source>
        <strain evidence="5">Ya'a_city_454_Px</strain>
        <tissue evidence="5">Whole body</tissue>
    </source>
</reference>
<dbReference type="STRING" id="66420.A0A194Q6F7"/>
<dbReference type="Proteomes" id="UP000053268">
    <property type="component" value="Unassembled WGS sequence"/>
</dbReference>
<feature type="domain" description="AB hydrolase-1" evidence="4">
    <location>
        <begin position="732"/>
        <end position="974"/>
    </location>
</feature>
<dbReference type="EMBL" id="KQ459439">
    <property type="protein sequence ID" value="KPJ00959.1"/>
    <property type="molecule type" value="Genomic_DNA"/>
</dbReference>
<dbReference type="Gene3D" id="3.40.50.1820">
    <property type="entry name" value="alpha/beta hydrolase"/>
    <property type="match status" value="3"/>
</dbReference>
<dbReference type="Gene3D" id="3.80.10.10">
    <property type="entry name" value="Ribonuclease Inhibitor"/>
    <property type="match status" value="1"/>
</dbReference>
<dbReference type="Pfam" id="PF00561">
    <property type="entry name" value="Abhydrolase_1"/>
    <property type="match status" value="3"/>
</dbReference>
<keyword evidence="6" id="KW-1185">Reference proteome</keyword>
<proteinExistence type="inferred from homology"/>
<dbReference type="SUPFAM" id="SSF52058">
    <property type="entry name" value="L domain-like"/>
    <property type="match status" value="1"/>
</dbReference>
<feature type="region of interest" description="Disordered" evidence="3">
    <location>
        <begin position="1"/>
        <end position="65"/>
    </location>
</feature>
<organism evidence="5 6">
    <name type="scientific">Papilio xuthus</name>
    <name type="common">Asian swallowtail butterfly</name>
    <dbReference type="NCBI Taxonomy" id="66420"/>
    <lineage>
        <taxon>Eukaryota</taxon>
        <taxon>Metazoa</taxon>
        <taxon>Ecdysozoa</taxon>
        <taxon>Arthropoda</taxon>
        <taxon>Hexapoda</taxon>
        <taxon>Insecta</taxon>
        <taxon>Pterygota</taxon>
        <taxon>Neoptera</taxon>
        <taxon>Endopterygota</taxon>
        <taxon>Lepidoptera</taxon>
        <taxon>Glossata</taxon>
        <taxon>Ditrysia</taxon>
        <taxon>Papilionoidea</taxon>
        <taxon>Papilionidae</taxon>
        <taxon>Papilioninae</taxon>
        <taxon>Papilio</taxon>
    </lineage>
</organism>
<feature type="compositionally biased region" description="Low complexity" evidence="3">
    <location>
        <begin position="18"/>
        <end position="34"/>
    </location>
</feature>
<protein>
    <submittedName>
        <fullName evidence="5">Epoxide hydrolase 3</fullName>
    </submittedName>
</protein>
<dbReference type="PRINTS" id="PR00412">
    <property type="entry name" value="EPOXHYDRLASE"/>
</dbReference>
<name>A0A194Q6F7_PAPXU</name>
<dbReference type="InterPro" id="IPR032675">
    <property type="entry name" value="LRR_dom_sf"/>
</dbReference>
<feature type="domain" description="AB hydrolase-1" evidence="4">
    <location>
        <begin position="413"/>
        <end position="653"/>
    </location>
</feature>
<sequence length="1281" mass="147903">MPEREAPCLELGSAPRTPSIIASPSPSEISSASSPEPPNVRATPLFRALAMPPPEPAQPPGQDELERRLPGYRRIVIPRELTLIELLAKCSGVTTDEEVLRIREAKLRVVAERVGLRRLHVLVPRLRSLTLDGSAILSLRELGIGLNHLKILSVNRCGLTSLDGVWGIGQLRELHAAGNRIHEDYVEHLDDSSDSESDRENSEEQKEAETDLAIAGPSSQSQINQKSEEECISIFFGEYPRSCIQRRRPATTESAGCRPERIELPRRPRTAVDRPTIDAPTRLQIMNTLMDAEWRSSGSKLTSKSAVCGNLAHALRRPAHSIQEESEKQIETVERTMEDACRFVAAEIPRAPCQEAWLKFTEETGNPLKNPWEQKLVLVPPARLSDSKYGVHKYVKANDIKLHYVESGDPNKPLMLFLHGFPEFWYSWRHQIVEFNKDYWCIAVDMRGYGDSERPEEVSAYKIDLLVEDVRDLMRKLGRNKCILVSHDWGGLIASKFRDTHPDALDAVILLGSTTREAWSHEIWNNPDQKKKSWYTFFYRMPKLPELMLQMNDLQIFDKVLRRQENYVDDSDIECYKYWFRKQVALTPPINYYRANFQLTFPDKYKDENVPMIVANGEKDPYIVPSILERIKTEYKYIETVLVEDAYHFLQQESPGKVNKIIRDFLLKNKLGLVAIVIFLGLLIHQLKNIGKQKPKFDPPASLTDPKYGVHKYIKANNVKLHYVESGNPSKPLMLFVHGFPEFWYTWRHQILEFNKDYCCVALDMRGYGDSEKPEGVSSYKLDILVEDLRDFVQKLGRNKCILVSHDWGGIVASKFRDTHPEYVDGLIMLASITRESWHGEIWGNLKQHFLSWYTLFFRVPKLPEWGLQMRDLGIFDVMLKHGDKNADKDTIDCYKYTFSKPGSFTPPVNYYRAIFSLSCPEKYIDNNVPMLVANAEKDIALSPNLLNRMKEEYKYIETMLVEDTLHFLQEQEPEKNLIFNSGKQSVLSPPASLSDPKYGVHKYVKANNVKLHYVESGDQSKPLMLFLHGFPEFWYSWRNQIVEFNKKYWCVAVDMRGYGDSEKPEGLDAYKLDILVEDVRDFMRKLGRNKCILVGHDWGGIVATKFRDTHPEALDALILLASISTEAWSREIWGNLKQNKKSWYIFFYRMPMLAELTESLTNMRIFDIVFNHGDKKLDEDTMKCYRYVFPTPASLTPPISYYRANFKLTFPNKYVDNNVPMLVANAELDVALAPTLLDRMKEEYKYIETMLVKNSHHFYQEEEPAKANKIIRDFLAKNNL</sequence>
<evidence type="ECO:0000256" key="2">
    <source>
        <dbReference type="ARBA" id="ARBA00038334"/>
    </source>
</evidence>